<dbReference type="STRING" id="1120990.SAMN03080614_10567"/>
<evidence type="ECO:0000313" key="2">
    <source>
        <dbReference type="Proteomes" id="UP000243819"/>
    </source>
</evidence>
<dbReference type="AlphaFoldDB" id="A0A1I0C4L2"/>
<dbReference type="EMBL" id="FOIF01000056">
    <property type="protein sequence ID" value="SET13692.1"/>
    <property type="molecule type" value="Genomic_DNA"/>
</dbReference>
<accession>A0A1I0C4L2</accession>
<name>A0A1I0C4L2_9FIRM</name>
<organism evidence="1 2">
    <name type="scientific">Anaerobranca gottschalkii DSM 13577</name>
    <dbReference type="NCBI Taxonomy" id="1120990"/>
    <lineage>
        <taxon>Bacteria</taxon>
        <taxon>Bacillati</taxon>
        <taxon>Bacillota</taxon>
        <taxon>Clostridia</taxon>
        <taxon>Eubacteriales</taxon>
        <taxon>Proteinivoracaceae</taxon>
        <taxon>Anaerobranca</taxon>
    </lineage>
</organism>
<dbReference type="RefSeq" id="WP_091351357.1">
    <property type="nucleotide sequence ID" value="NZ_FOIF01000056.1"/>
</dbReference>
<keyword evidence="2" id="KW-1185">Reference proteome</keyword>
<gene>
    <name evidence="1" type="ORF">SAMN03080614_10567</name>
</gene>
<dbReference type="Proteomes" id="UP000243819">
    <property type="component" value="Unassembled WGS sequence"/>
</dbReference>
<proteinExistence type="predicted"/>
<reference evidence="2" key="1">
    <citation type="submission" date="2016-10" db="EMBL/GenBank/DDBJ databases">
        <authorList>
            <person name="Varghese N."/>
            <person name="Submissions S."/>
        </authorList>
    </citation>
    <scope>NUCLEOTIDE SEQUENCE [LARGE SCALE GENOMIC DNA]</scope>
    <source>
        <strain evidence="2">DSM 13577</strain>
    </source>
</reference>
<protein>
    <submittedName>
        <fullName evidence="1">Uncharacterized protein</fullName>
    </submittedName>
</protein>
<evidence type="ECO:0000313" key="1">
    <source>
        <dbReference type="EMBL" id="SET13692.1"/>
    </source>
</evidence>
<sequence>MFRQLKRTRDWFYKVFNYPKVEYIPISFQKIHEIPINNTSTNNFSRINVYKSLNEIPFNIPPTTTFKPGLFLTLSHNQVVKIKFRGRVCTVVADPNPQKLEILWINSRYFPPNTTIHFTVVSKTGVRITWTNFHYFNPL</sequence>